<sequence>MITLNEEEALLRFGPEVSTAPAKYPARVTIPGQYIDLVPLSPEHTDTLFPLLAQPEHERLWDYMLDQPFHGDHALFSSFIAARSGTENNMVFWAIVDKAPPTPTSPKVLGFISYLRIDAPHRNIEIGNIMFSSLLQRSRKSTEAVYLMLSHAFDVLGYRRVEWKCNNLNSPSKKAAIRYGFTYEGLFRKMYIIKGRNRDTAWFSMVDDEWPQRKQALQTWLSEENFDTKTGAQVLTLKEAHAKVGYAVPESLTVPVNPF</sequence>
<dbReference type="PROSITE" id="PS51186">
    <property type="entry name" value="GNAT"/>
    <property type="match status" value="1"/>
</dbReference>
<organism evidence="2 3">
    <name type="scientific">Ustilago trichophora</name>
    <dbReference type="NCBI Taxonomy" id="86804"/>
    <lineage>
        <taxon>Eukaryota</taxon>
        <taxon>Fungi</taxon>
        <taxon>Dikarya</taxon>
        <taxon>Basidiomycota</taxon>
        <taxon>Ustilaginomycotina</taxon>
        <taxon>Ustilaginomycetes</taxon>
        <taxon>Ustilaginales</taxon>
        <taxon>Ustilaginaceae</taxon>
        <taxon>Ustilago</taxon>
    </lineage>
</organism>
<dbReference type="PANTHER" id="PTHR43441">
    <property type="entry name" value="RIBOSOMAL-PROTEIN-SERINE ACETYLTRANSFERASE"/>
    <property type="match status" value="1"/>
</dbReference>
<dbReference type="InterPro" id="IPR000182">
    <property type="entry name" value="GNAT_dom"/>
</dbReference>
<dbReference type="FunFam" id="3.40.630.30:FF:000047">
    <property type="entry name" value="Acetyltransferase, GNAT family"/>
    <property type="match status" value="1"/>
</dbReference>
<feature type="domain" description="N-acetyltransferase" evidence="1">
    <location>
        <begin position="35"/>
        <end position="199"/>
    </location>
</feature>
<keyword evidence="3" id="KW-1185">Reference proteome</keyword>
<dbReference type="SUPFAM" id="SSF55729">
    <property type="entry name" value="Acyl-CoA N-acyltransferases (Nat)"/>
    <property type="match status" value="1"/>
</dbReference>
<dbReference type="Gene3D" id="3.40.630.30">
    <property type="match status" value="1"/>
</dbReference>
<dbReference type="PANTHER" id="PTHR43441:SF2">
    <property type="entry name" value="FAMILY ACETYLTRANSFERASE, PUTATIVE (AFU_ORTHOLOGUE AFUA_7G00850)-RELATED"/>
    <property type="match status" value="1"/>
</dbReference>
<evidence type="ECO:0000313" key="2">
    <source>
        <dbReference type="EMBL" id="SPO22156.1"/>
    </source>
</evidence>
<accession>A0A5C3DY65</accession>
<keyword evidence="2" id="KW-0808">Transferase</keyword>
<name>A0A5C3DY65_9BASI</name>
<dbReference type="GO" id="GO:0008999">
    <property type="term" value="F:protein-N-terminal-alanine acetyltransferase activity"/>
    <property type="evidence" value="ECO:0007669"/>
    <property type="project" value="TreeGrafter"/>
</dbReference>
<dbReference type="GO" id="GO:1990189">
    <property type="term" value="F:protein N-terminal-serine acetyltransferase activity"/>
    <property type="evidence" value="ECO:0007669"/>
    <property type="project" value="TreeGrafter"/>
</dbReference>
<evidence type="ECO:0000313" key="3">
    <source>
        <dbReference type="Proteomes" id="UP000324022"/>
    </source>
</evidence>
<protein>
    <submittedName>
        <fullName evidence="2">Related to GNAT family acetyltransferase</fullName>
    </submittedName>
</protein>
<dbReference type="EMBL" id="OOIN01000003">
    <property type="protein sequence ID" value="SPO22156.1"/>
    <property type="molecule type" value="Genomic_DNA"/>
</dbReference>
<dbReference type="AlphaFoldDB" id="A0A5C3DY65"/>
<gene>
    <name evidence="2" type="ORF">UTRI_02163_B</name>
</gene>
<reference evidence="2 3" key="1">
    <citation type="submission" date="2018-03" db="EMBL/GenBank/DDBJ databases">
        <authorList>
            <person name="Guldener U."/>
        </authorList>
    </citation>
    <scope>NUCLEOTIDE SEQUENCE [LARGE SCALE GENOMIC DNA]</scope>
    <source>
        <strain evidence="2 3">NBRC100155</strain>
    </source>
</reference>
<dbReference type="InterPro" id="IPR016181">
    <property type="entry name" value="Acyl_CoA_acyltransferase"/>
</dbReference>
<dbReference type="Pfam" id="PF13302">
    <property type="entry name" value="Acetyltransf_3"/>
    <property type="match status" value="1"/>
</dbReference>
<evidence type="ECO:0000259" key="1">
    <source>
        <dbReference type="PROSITE" id="PS51186"/>
    </source>
</evidence>
<proteinExistence type="predicted"/>
<dbReference type="InterPro" id="IPR051908">
    <property type="entry name" value="Ribosomal_N-acetyltransferase"/>
</dbReference>
<dbReference type="Proteomes" id="UP000324022">
    <property type="component" value="Unassembled WGS sequence"/>
</dbReference>
<dbReference type="OrthoDB" id="41238at2759"/>